<name>A0A4Q7NNE1_9BURK</name>
<evidence type="ECO:0000313" key="3">
    <source>
        <dbReference type="EMBL" id="RZS86754.1"/>
    </source>
</evidence>
<comment type="similarity">
    <text evidence="1">Belongs to the UPF0065 (bug) family.</text>
</comment>
<keyword evidence="4" id="KW-1185">Reference proteome</keyword>
<proteinExistence type="inferred from homology"/>
<protein>
    <submittedName>
        <fullName evidence="3">Tripartite-type tricarboxylate transporter receptor subunit TctC</fullName>
    </submittedName>
</protein>
<evidence type="ECO:0000313" key="4">
    <source>
        <dbReference type="Proteomes" id="UP000292445"/>
    </source>
</evidence>
<dbReference type="PROSITE" id="PS51257">
    <property type="entry name" value="PROKAR_LIPOPROTEIN"/>
    <property type="match status" value="1"/>
</dbReference>
<dbReference type="CDD" id="cd07012">
    <property type="entry name" value="PBP2_Bug_TTT"/>
    <property type="match status" value="1"/>
</dbReference>
<dbReference type="AlphaFoldDB" id="A0A4Q7NNE1"/>
<comment type="caution">
    <text evidence="3">The sequence shown here is derived from an EMBL/GenBank/DDBJ whole genome shotgun (WGS) entry which is preliminary data.</text>
</comment>
<organism evidence="3 4">
    <name type="scientific">Pigmentiphaga kullae</name>
    <dbReference type="NCBI Taxonomy" id="151784"/>
    <lineage>
        <taxon>Bacteria</taxon>
        <taxon>Pseudomonadati</taxon>
        <taxon>Pseudomonadota</taxon>
        <taxon>Betaproteobacteria</taxon>
        <taxon>Burkholderiales</taxon>
        <taxon>Alcaligenaceae</taxon>
        <taxon>Pigmentiphaga</taxon>
    </lineage>
</organism>
<dbReference type="Gene3D" id="3.40.190.150">
    <property type="entry name" value="Bordetella uptake gene, domain 1"/>
    <property type="match status" value="1"/>
</dbReference>
<dbReference type="InterPro" id="IPR042100">
    <property type="entry name" value="Bug_dom1"/>
</dbReference>
<keyword evidence="3" id="KW-0675">Receptor</keyword>
<feature type="signal peptide" evidence="2">
    <location>
        <begin position="1"/>
        <end position="21"/>
    </location>
</feature>
<dbReference type="PIRSF" id="PIRSF017082">
    <property type="entry name" value="YflP"/>
    <property type="match status" value="1"/>
</dbReference>
<evidence type="ECO:0000256" key="1">
    <source>
        <dbReference type="ARBA" id="ARBA00006987"/>
    </source>
</evidence>
<accession>A0A4Q7NNE1</accession>
<sequence>MNVRRILAGIAALAGCAAAGAVQGEAFPARMVRIVVPFTAGGLADVVARGVAQELTTRWSQPVIVENRPGANTIIAAEHVARAAPDGYTLLMANDPTLSSNQYLYRKLSYDPVKDFVPVINLVQTREILLASRKSGLASVEELVARAKARPGETTYGSYGVGSKAQLDAETFSSLAGIRMNHVPYKGVADVMAALVGGQIDVAWVGVPPSIPMVEGDKVRLLAVAAPQRIAAFPGAPTFAELGFPKMVSQAWFGLVAPRGTPDGVVSRIAADVSAVVSQPAFLDKYVTGVGLEPWNQGPREFGRFLARDRAEYEASIRNAKVKLD</sequence>
<keyword evidence="2" id="KW-0732">Signal</keyword>
<dbReference type="EMBL" id="SGXC01000001">
    <property type="protein sequence ID" value="RZS86754.1"/>
    <property type="molecule type" value="Genomic_DNA"/>
</dbReference>
<dbReference type="InterPro" id="IPR005064">
    <property type="entry name" value="BUG"/>
</dbReference>
<evidence type="ECO:0000256" key="2">
    <source>
        <dbReference type="SAM" id="SignalP"/>
    </source>
</evidence>
<dbReference type="RefSeq" id="WP_130357818.1">
    <property type="nucleotide sequence ID" value="NZ_SGXC01000001.1"/>
</dbReference>
<dbReference type="PANTHER" id="PTHR42928:SF5">
    <property type="entry name" value="BLR1237 PROTEIN"/>
    <property type="match status" value="1"/>
</dbReference>
<dbReference type="Proteomes" id="UP000292445">
    <property type="component" value="Unassembled WGS sequence"/>
</dbReference>
<gene>
    <name evidence="3" type="ORF">EV675_2803</name>
</gene>
<dbReference type="SUPFAM" id="SSF53850">
    <property type="entry name" value="Periplasmic binding protein-like II"/>
    <property type="match status" value="1"/>
</dbReference>
<dbReference type="Pfam" id="PF03401">
    <property type="entry name" value="TctC"/>
    <property type="match status" value="1"/>
</dbReference>
<dbReference type="Gene3D" id="3.40.190.10">
    <property type="entry name" value="Periplasmic binding protein-like II"/>
    <property type="match status" value="1"/>
</dbReference>
<dbReference type="PANTHER" id="PTHR42928">
    <property type="entry name" value="TRICARBOXYLATE-BINDING PROTEIN"/>
    <property type="match status" value="1"/>
</dbReference>
<dbReference type="OrthoDB" id="8958206at2"/>
<reference evidence="3 4" key="1">
    <citation type="submission" date="2019-02" db="EMBL/GenBank/DDBJ databases">
        <title>Genomic Encyclopedia of Type Strains, Phase IV (KMG-IV): sequencing the most valuable type-strain genomes for metagenomic binning, comparative biology and taxonomic classification.</title>
        <authorList>
            <person name="Goeker M."/>
        </authorList>
    </citation>
    <scope>NUCLEOTIDE SEQUENCE [LARGE SCALE GENOMIC DNA]</scope>
    <source>
        <strain evidence="3 4">K24</strain>
    </source>
</reference>
<feature type="chain" id="PRO_5020802931" evidence="2">
    <location>
        <begin position="22"/>
        <end position="325"/>
    </location>
</feature>